<comment type="caution">
    <text evidence="1">The sequence shown here is derived from an EMBL/GenBank/DDBJ whole genome shotgun (WGS) entry which is preliminary data.</text>
</comment>
<sequence length="61" mass="6832">MATSAALRSPKECERESVEVKTRAARAAVPVYITFRPVESDFQNYAHFGPKIAFQSMLTLL</sequence>
<dbReference type="Proteomes" id="UP001064048">
    <property type="component" value="Chromosome 15"/>
</dbReference>
<evidence type="ECO:0000313" key="1">
    <source>
        <dbReference type="EMBL" id="KAI8440720.1"/>
    </source>
</evidence>
<organism evidence="1 2">
    <name type="scientific">Choristoneura fumiferana</name>
    <name type="common">Spruce budworm moth</name>
    <name type="synonym">Archips fumiferana</name>
    <dbReference type="NCBI Taxonomy" id="7141"/>
    <lineage>
        <taxon>Eukaryota</taxon>
        <taxon>Metazoa</taxon>
        <taxon>Ecdysozoa</taxon>
        <taxon>Arthropoda</taxon>
        <taxon>Hexapoda</taxon>
        <taxon>Insecta</taxon>
        <taxon>Pterygota</taxon>
        <taxon>Neoptera</taxon>
        <taxon>Endopterygota</taxon>
        <taxon>Lepidoptera</taxon>
        <taxon>Glossata</taxon>
        <taxon>Ditrysia</taxon>
        <taxon>Tortricoidea</taxon>
        <taxon>Tortricidae</taxon>
        <taxon>Tortricinae</taxon>
        <taxon>Choristoneura</taxon>
    </lineage>
</organism>
<protein>
    <submittedName>
        <fullName evidence="1">Uncharacterized protein</fullName>
    </submittedName>
</protein>
<reference evidence="1 2" key="1">
    <citation type="journal article" date="2022" name="Genome Biol. Evol.">
        <title>The Spruce Budworm Genome: Reconstructing the Evolutionary History of Antifreeze Proteins.</title>
        <authorList>
            <person name="Beliveau C."/>
            <person name="Gagne P."/>
            <person name="Picq S."/>
            <person name="Vernygora O."/>
            <person name="Keeling C.I."/>
            <person name="Pinkney K."/>
            <person name="Doucet D."/>
            <person name="Wen F."/>
            <person name="Johnston J.S."/>
            <person name="Maaroufi H."/>
            <person name="Boyle B."/>
            <person name="Laroche J."/>
            <person name="Dewar K."/>
            <person name="Juretic N."/>
            <person name="Blackburn G."/>
            <person name="Nisole A."/>
            <person name="Brunet B."/>
            <person name="Brandao M."/>
            <person name="Lumley L."/>
            <person name="Duan J."/>
            <person name="Quan G."/>
            <person name="Lucarotti C.J."/>
            <person name="Roe A.D."/>
            <person name="Sperling F.A.H."/>
            <person name="Levesque R.C."/>
            <person name="Cusson M."/>
        </authorList>
    </citation>
    <scope>NUCLEOTIDE SEQUENCE [LARGE SCALE GENOMIC DNA]</scope>
    <source>
        <strain evidence="1">Glfc:IPQL:Cfum</strain>
    </source>
</reference>
<evidence type="ECO:0000313" key="2">
    <source>
        <dbReference type="Proteomes" id="UP001064048"/>
    </source>
</evidence>
<accession>A0ACC0KWR5</accession>
<keyword evidence="2" id="KW-1185">Reference proteome</keyword>
<proteinExistence type="predicted"/>
<dbReference type="EMBL" id="CM046115">
    <property type="protein sequence ID" value="KAI8440720.1"/>
    <property type="molecule type" value="Genomic_DNA"/>
</dbReference>
<gene>
    <name evidence="1" type="ORF">MSG28_009063</name>
</gene>
<name>A0ACC0KWR5_CHOFU</name>